<feature type="transmembrane region" description="Helical" evidence="7">
    <location>
        <begin position="6"/>
        <end position="26"/>
    </location>
</feature>
<evidence type="ECO:0000313" key="11">
    <source>
        <dbReference type="Proteomes" id="UP000567293"/>
    </source>
</evidence>
<sequence>YTVLAAVGLLLLIACSNVANLMLARATTREKEFALRAVLGAGRMRLLRLLTVESFVLAMGGAMLGIFLAWGGLKVLVAAMPQNLIPTEAVIELNAPVLAFTLCVAVLTALIFGLAPASQSSRRDLNDPLRESGKGVTGGFQGRWLRDAVVVTEVALSLTLLISAGLLMRSFVALRETNLGMRADHVFQAVLPLPEDRYKTTEQITKFVRPLLARIQTLPGVVDAAVSSDFPPFGLSQSKMDIAGKTHEEEWTTLVQQVSGQYFRALRIEFKEGREFSDTEISATRKVAVVNETFARKYLSNQDPIGRRMRLAMLDTLAGPTRESWFEIIGVVADVRNRGLQEPIEPQAWLPYSIGATGAQALMVRTSQDPATIINEVRREVWAVDSGPALAYPNTLENLIGERLYAGPRFGFVVMGIFGCVGLILVMVGIYGVLAYSTAQRTHEIGIRMALGAERADVLGIVVRAGLHLVLAGMAIGLAVSLVLGRLIATQLVGVKAYDPATLSAMVLLLVMTAAIACWIPARRAARVDPMVALRYE</sequence>
<dbReference type="InterPro" id="IPR003838">
    <property type="entry name" value="ABC3_permease_C"/>
</dbReference>
<dbReference type="GO" id="GO:0022857">
    <property type="term" value="F:transmembrane transporter activity"/>
    <property type="evidence" value="ECO:0007669"/>
    <property type="project" value="TreeGrafter"/>
</dbReference>
<dbReference type="InterPro" id="IPR050250">
    <property type="entry name" value="Macrolide_Exporter_MacB"/>
</dbReference>
<dbReference type="GO" id="GO:0005886">
    <property type="term" value="C:plasma membrane"/>
    <property type="evidence" value="ECO:0007669"/>
    <property type="project" value="UniProtKB-SubCell"/>
</dbReference>
<feature type="transmembrane region" description="Helical" evidence="7">
    <location>
        <begin position="93"/>
        <end position="115"/>
    </location>
</feature>
<feature type="transmembrane region" description="Helical" evidence="7">
    <location>
        <begin position="458"/>
        <end position="489"/>
    </location>
</feature>
<reference evidence="10" key="1">
    <citation type="submission" date="2020-06" db="EMBL/GenBank/DDBJ databases">
        <title>Legume-microbial interactions unlock mineral nutrients during tropical forest succession.</title>
        <authorList>
            <person name="Epihov D.Z."/>
        </authorList>
    </citation>
    <scope>NUCLEOTIDE SEQUENCE [LARGE SCALE GENOMIC DNA]</scope>
    <source>
        <strain evidence="10">Pan2503</strain>
    </source>
</reference>
<evidence type="ECO:0000256" key="7">
    <source>
        <dbReference type="SAM" id="Phobius"/>
    </source>
</evidence>
<feature type="transmembrane region" description="Helical" evidence="7">
    <location>
        <begin position="46"/>
        <end position="73"/>
    </location>
</feature>
<keyword evidence="4 7" id="KW-1133">Transmembrane helix</keyword>
<feature type="transmembrane region" description="Helical" evidence="7">
    <location>
        <begin position="148"/>
        <end position="168"/>
    </location>
</feature>
<dbReference type="Pfam" id="PF02687">
    <property type="entry name" value="FtsX"/>
    <property type="match status" value="2"/>
</dbReference>
<feature type="transmembrane region" description="Helical" evidence="7">
    <location>
        <begin position="501"/>
        <end position="522"/>
    </location>
</feature>
<accession>A0A7V8NTQ4</accession>
<dbReference type="InterPro" id="IPR025857">
    <property type="entry name" value="MacB_PCD"/>
</dbReference>
<organism evidence="10 11">
    <name type="scientific">Candidatus Acidiferrum panamense</name>
    <dbReference type="NCBI Taxonomy" id="2741543"/>
    <lineage>
        <taxon>Bacteria</taxon>
        <taxon>Pseudomonadati</taxon>
        <taxon>Acidobacteriota</taxon>
        <taxon>Terriglobia</taxon>
        <taxon>Candidatus Acidiferrales</taxon>
        <taxon>Candidatus Acidiferrum</taxon>
    </lineage>
</organism>
<keyword evidence="5 7" id="KW-0472">Membrane</keyword>
<evidence type="ECO:0000256" key="4">
    <source>
        <dbReference type="ARBA" id="ARBA00022989"/>
    </source>
</evidence>
<evidence type="ECO:0000256" key="1">
    <source>
        <dbReference type="ARBA" id="ARBA00004651"/>
    </source>
</evidence>
<feature type="transmembrane region" description="Helical" evidence="7">
    <location>
        <begin position="410"/>
        <end position="437"/>
    </location>
</feature>
<dbReference type="PANTHER" id="PTHR30572:SF4">
    <property type="entry name" value="ABC TRANSPORTER PERMEASE YTRF"/>
    <property type="match status" value="1"/>
</dbReference>
<feature type="non-terminal residue" evidence="10">
    <location>
        <position position="1"/>
    </location>
</feature>
<keyword evidence="2" id="KW-1003">Cell membrane</keyword>
<dbReference type="PANTHER" id="PTHR30572">
    <property type="entry name" value="MEMBRANE COMPONENT OF TRANSPORTER-RELATED"/>
    <property type="match status" value="1"/>
</dbReference>
<protein>
    <submittedName>
        <fullName evidence="10">ABC transporter permease</fullName>
    </submittedName>
</protein>
<evidence type="ECO:0000256" key="3">
    <source>
        <dbReference type="ARBA" id="ARBA00022692"/>
    </source>
</evidence>
<keyword evidence="3 7" id="KW-0812">Transmembrane</keyword>
<gene>
    <name evidence="10" type="ORF">HRJ53_20305</name>
</gene>
<evidence type="ECO:0000256" key="6">
    <source>
        <dbReference type="ARBA" id="ARBA00038076"/>
    </source>
</evidence>
<feature type="domain" description="ABC3 transporter permease C-terminal" evidence="8">
    <location>
        <begin position="6"/>
        <end position="123"/>
    </location>
</feature>
<feature type="domain" description="ABC3 transporter permease C-terminal" evidence="8">
    <location>
        <begin position="417"/>
        <end position="530"/>
    </location>
</feature>
<evidence type="ECO:0000259" key="9">
    <source>
        <dbReference type="Pfam" id="PF12704"/>
    </source>
</evidence>
<comment type="subcellular location">
    <subcellularLocation>
        <location evidence="1">Cell membrane</location>
        <topology evidence="1">Multi-pass membrane protein</topology>
    </subcellularLocation>
</comment>
<evidence type="ECO:0000256" key="2">
    <source>
        <dbReference type="ARBA" id="ARBA00022475"/>
    </source>
</evidence>
<dbReference type="EMBL" id="JACDQQ010001956">
    <property type="protein sequence ID" value="MBA0087333.1"/>
    <property type="molecule type" value="Genomic_DNA"/>
</dbReference>
<evidence type="ECO:0000313" key="10">
    <source>
        <dbReference type="EMBL" id="MBA0087333.1"/>
    </source>
</evidence>
<comment type="caution">
    <text evidence="10">The sequence shown here is derived from an EMBL/GenBank/DDBJ whole genome shotgun (WGS) entry which is preliminary data.</text>
</comment>
<evidence type="ECO:0000259" key="8">
    <source>
        <dbReference type="Pfam" id="PF02687"/>
    </source>
</evidence>
<comment type="similarity">
    <text evidence="6">Belongs to the ABC-4 integral membrane protein family.</text>
</comment>
<dbReference type="AlphaFoldDB" id="A0A7V8NTQ4"/>
<name>A0A7V8NTQ4_9BACT</name>
<dbReference type="Proteomes" id="UP000567293">
    <property type="component" value="Unassembled WGS sequence"/>
</dbReference>
<dbReference type="Pfam" id="PF12704">
    <property type="entry name" value="MacB_PCD"/>
    <property type="match status" value="1"/>
</dbReference>
<proteinExistence type="inferred from homology"/>
<keyword evidence="11" id="KW-1185">Reference proteome</keyword>
<evidence type="ECO:0000256" key="5">
    <source>
        <dbReference type="ARBA" id="ARBA00023136"/>
    </source>
</evidence>
<feature type="domain" description="MacB-like periplasmic core" evidence="9">
    <location>
        <begin position="154"/>
        <end position="377"/>
    </location>
</feature>